<dbReference type="Pfam" id="PF07717">
    <property type="entry name" value="OB_NTP_bind"/>
    <property type="match status" value="1"/>
</dbReference>
<comment type="catalytic activity">
    <reaction evidence="6">
        <text>ATP + H2O = ADP + phosphate + H(+)</text>
        <dbReference type="Rhea" id="RHEA:13065"/>
        <dbReference type="ChEBI" id="CHEBI:15377"/>
        <dbReference type="ChEBI" id="CHEBI:15378"/>
        <dbReference type="ChEBI" id="CHEBI:30616"/>
        <dbReference type="ChEBI" id="CHEBI:43474"/>
        <dbReference type="ChEBI" id="CHEBI:456216"/>
        <dbReference type="EC" id="3.6.4.13"/>
    </reaction>
</comment>
<reference evidence="10 11" key="1">
    <citation type="submission" date="2019-01" db="EMBL/GenBank/DDBJ databases">
        <title>Nuclear Genome Assembly of the Microalgal Biofuel strain Nannochloropsis salina CCMP1776.</title>
        <authorList>
            <person name="Hovde B."/>
        </authorList>
    </citation>
    <scope>NUCLEOTIDE SEQUENCE [LARGE SCALE GENOMIC DNA]</scope>
    <source>
        <strain evidence="10 11">CCMP1776</strain>
    </source>
</reference>
<dbReference type="AlphaFoldDB" id="A0A4D9D2P5"/>
<sequence>MGRGPNAGGGRGRREFVARGGMGRGGRGGRGSGRAAGGGRGGGGGGGSGRVSSDRGRGGSSSGGGGGASGRNTGGGGVAGGGRDGAGLKKNHVVIGAENKRLMLELLEQLHLTDGDGDDGMGGAELLNLLLKEEKRVFLETNLVNAATKKSAVVRQKEAQRLAPRGRSSRVQVIICAWHHPETTQKRVVVGRAPNLTTLFEAARDTLFIKRPKAAFVLDTGLYLSDTMAVEQDTVICVTTKVPEAAGVPLPGGGGLVLPLTPAERAARREEMEQSKAAAAAADQQKLEDIKEGYRVRAIRRAAGGKKRHERSPAESEALSRMLRQRLERIRETRGYREMLRARERLPIWSMREEVVRLVEENTVIVLSGATGSGKSTQLPQFLLDHYIEGGRGSQVNILVTQPRRISAISLCERVAAERCVEVGRDVGYSIRLEARVSDSTALTFVTTGLLLRRLQEDPDLQGVSHVVIDEVHERDIHSDFLLIIMQELLERRKGLKLILMSATLQADLFQEYFGNCPAVHVPGRTFPVRHVFLEDIETKLASIKSVPGMSQGGVGGNGLGGGGRGGGRGRGLGGRGNGGGRGLGKEHRHSSNGSLKGIGNENGNGAAGPPLISPKAEDPIDYQLIVKLLTLLVTIREADDNEVGGAVLVFFSGFQEINELCKLMAAHAVLGNPKRVQAYPLHSSLPSDAQRAVFRRMPKGVTKIVVATNIAETSITIDDISSVIDSGRVKEMRYDAETHMSSLVSVWTSQAAASQRAGRAGRVREGTCFRLYSKSFMEAQMPKYTLPEMLRTPLEELSLTILALELGSPADFLARAIEPPPPEAITTAVKNLREIDALRKQKDLDTKEVSYYLTPLGFHLANLPCDARIGKMLIIGSILGCLEPILTIAACLSYKSPFSNPFGMQQEADRAHAKYGSALSDHIAALEAYNGWAELRNEPYRVRKDYCTENFLSIATLEQIEALRKELRRQLIDIGFGAREPRKMYGGGRGAAGTAGQPGGRGNAEGGGGGCDGGRSNDDKKCRNDQGHESARAFRAGANREDGYTVDDIGGGSDGKETHALDVNLIRCCLFAALYPQVGKLVRPQKTGEGATFELRDKTKVAVHPGSINFTRLMNLAPSGKDAFLLYHKKVQSTKVYAYDSTFVSPFTILLFGGDIKIQWEHGSLEGDRSIAVTMDNWLSFRMTASSAVLVKYIRHELNQLLLEKFSDPVQAMEEKRKAKAQAVVQSIKRLLTSDRNSLGI</sequence>
<evidence type="ECO:0000256" key="7">
    <source>
        <dbReference type="SAM" id="MobiDB-lite"/>
    </source>
</evidence>
<keyword evidence="4" id="KW-0347">Helicase</keyword>
<dbReference type="Gene3D" id="3.40.50.300">
    <property type="entry name" value="P-loop containing nucleotide triphosphate hydrolases"/>
    <property type="match status" value="2"/>
</dbReference>
<dbReference type="InterPro" id="IPR011709">
    <property type="entry name" value="DEAD-box_helicase_OB_fold"/>
</dbReference>
<dbReference type="PROSITE" id="PS51194">
    <property type="entry name" value="HELICASE_CTER"/>
    <property type="match status" value="1"/>
</dbReference>
<dbReference type="PROSITE" id="PS00690">
    <property type="entry name" value="DEAH_ATP_HELICASE"/>
    <property type="match status" value="1"/>
</dbReference>
<name>A0A4D9D2P5_9STRA</name>
<dbReference type="InterPro" id="IPR002464">
    <property type="entry name" value="DNA/RNA_helicase_DEAH_CS"/>
</dbReference>
<keyword evidence="11" id="KW-1185">Reference proteome</keyword>
<evidence type="ECO:0000259" key="9">
    <source>
        <dbReference type="PROSITE" id="PS51194"/>
    </source>
</evidence>
<evidence type="ECO:0000256" key="6">
    <source>
        <dbReference type="ARBA" id="ARBA00047984"/>
    </source>
</evidence>
<feature type="compositionally biased region" description="Gly residues" evidence="7">
    <location>
        <begin position="58"/>
        <end position="85"/>
    </location>
</feature>
<dbReference type="OrthoDB" id="5600252at2759"/>
<dbReference type="InterPro" id="IPR014001">
    <property type="entry name" value="Helicase_ATP-bd"/>
</dbReference>
<feature type="domain" description="Helicase C-terminal" evidence="9">
    <location>
        <begin position="628"/>
        <end position="806"/>
    </location>
</feature>
<dbReference type="InterPro" id="IPR027417">
    <property type="entry name" value="P-loop_NTPase"/>
</dbReference>
<keyword evidence="3" id="KW-0378">Hydrolase</keyword>
<dbReference type="GO" id="GO:0003724">
    <property type="term" value="F:RNA helicase activity"/>
    <property type="evidence" value="ECO:0007669"/>
    <property type="project" value="UniProtKB-EC"/>
</dbReference>
<dbReference type="PANTHER" id="PTHR18934">
    <property type="entry name" value="ATP-DEPENDENT RNA HELICASE"/>
    <property type="match status" value="1"/>
</dbReference>
<dbReference type="Pfam" id="PF00270">
    <property type="entry name" value="DEAD"/>
    <property type="match status" value="1"/>
</dbReference>
<evidence type="ECO:0000256" key="5">
    <source>
        <dbReference type="ARBA" id="ARBA00022840"/>
    </source>
</evidence>
<feature type="compositionally biased region" description="Gly residues" evidence="7">
    <location>
        <begin position="553"/>
        <end position="583"/>
    </location>
</feature>
<dbReference type="SMART" id="SM00847">
    <property type="entry name" value="HA2"/>
    <property type="match status" value="1"/>
</dbReference>
<feature type="compositionally biased region" description="Gly residues" evidence="7">
    <location>
        <begin position="1"/>
        <end position="10"/>
    </location>
</feature>
<protein>
    <recommendedName>
        <fullName evidence="1">RNA helicase</fullName>
        <ecNumber evidence="1">3.6.4.13</ecNumber>
    </recommendedName>
</protein>
<dbReference type="SUPFAM" id="SSF52540">
    <property type="entry name" value="P-loop containing nucleoside triphosphate hydrolases"/>
    <property type="match status" value="1"/>
</dbReference>
<dbReference type="Pfam" id="PF00271">
    <property type="entry name" value="Helicase_C"/>
    <property type="match status" value="1"/>
</dbReference>
<feature type="compositionally biased region" description="Gly residues" evidence="7">
    <location>
        <begin position="20"/>
        <end position="49"/>
    </location>
</feature>
<dbReference type="FunFam" id="3.40.50.300:FF:000500">
    <property type="entry name" value="ATP-dependent RNA helicase DHX29"/>
    <property type="match status" value="1"/>
</dbReference>
<feature type="region of interest" description="Disordered" evidence="7">
    <location>
        <begin position="986"/>
        <end position="1038"/>
    </location>
</feature>
<evidence type="ECO:0000256" key="2">
    <source>
        <dbReference type="ARBA" id="ARBA00022741"/>
    </source>
</evidence>
<dbReference type="CDD" id="cd17917">
    <property type="entry name" value="DEXHc_RHA-like"/>
    <property type="match status" value="1"/>
</dbReference>
<dbReference type="CDD" id="cd18791">
    <property type="entry name" value="SF2_C_RHA"/>
    <property type="match status" value="1"/>
</dbReference>
<dbReference type="EMBL" id="SDOX01000011">
    <property type="protein sequence ID" value="TFJ85666.1"/>
    <property type="molecule type" value="Genomic_DNA"/>
</dbReference>
<organism evidence="10 11">
    <name type="scientific">Nannochloropsis salina CCMP1776</name>
    <dbReference type="NCBI Taxonomy" id="1027361"/>
    <lineage>
        <taxon>Eukaryota</taxon>
        <taxon>Sar</taxon>
        <taxon>Stramenopiles</taxon>
        <taxon>Ochrophyta</taxon>
        <taxon>Eustigmatophyceae</taxon>
        <taxon>Eustigmatales</taxon>
        <taxon>Monodopsidaceae</taxon>
        <taxon>Microchloropsis</taxon>
        <taxon>Microchloropsis salina</taxon>
    </lineage>
</organism>
<feature type="domain" description="Helicase ATP-binding" evidence="8">
    <location>
        <begin position="356"/>
        <end position="523"/>
    </location>
</feature>
<dbReference type="InterPro" id="IPR059023">
    <property type="entry name" value="RNA_hel_CTD"/>
</dbReference>
<dbReference type="SMART" id="SM00490">
    <property type="entry name" value="HELICc"/>
    <property type="match status" value="1"/>
</dbReference>
<dbReference type="FunFam" id="1.20.120.1080:FF:000002">
    <property type="entry name" value="Putative ATP-dependent RNA helicase DHX36"/>
    <property type="match status" value="1"/>
</dbReference>
<dbReference type="InterPro" id="IPR007502">
    <property type="entry name" value="Helicase-assoc_dom"/>
</dbReference>
<feature type="region of interest" description="Disordered" evidence="7">
    <location>
        <begin position="1"/>
        <end position="87"/>
    </location>
</feature>
<evidence type="ECO:0000256" key="1">
    <source>
        <dbReference type="ARBA" id="ARBA00012552"/>
    </source>
</evidence>
<dbReference type="GO" id="GO:0003723">
    <property type="term" value="F:RNA binding"/>
    <property type="evidence" value="ECO:0007669"/>
    <property type="project" value="TreeGrafter"/>
</dbReference>
<dbReference type="InterPro" id="IPR001650">
    <property type="entry name" value="Helicase_C-like"/>
</dbReference>
<dbReference type="EC" id="3.6.4.13" evidence="1"/>
<evidence type="ECO:0000259" key="8">
    <source>
        <dbReference type="PROSITE" id="PS51192"/>
    </source>
</evidence>
<dbReference type="InterPro" id="IPR011545">
    <property type="entry name" value="DEAD/DEAH_box_helicase_dom"/>
</dbReference>
<proteinExistence type="predicted"/>
<dbReference type="Pfam" id="PF26026">
    <property type="entry name" value="RNA_hel_CTD"/>
    <property type="match status" value="1"/>
</dbReference>
<keyword evidence="5" id="KW-0067">ATP-binding</keyword>
<dbReference type="GO" id="GO:0005524">
    <property type="term" value="F:ATP binding"/>
    <property type="evidence" value="ECO:0007669"/>
    <property type="project" value="UniProtKB-KW"/>
</dbReference>
<dbReference type="Pfam" id="PF21010">
    <property type="entry name" value="HA2_C"/>
    <property type="match status" value="1"/>
</dbReference>
<evidence type="ECO:0000256" key="3">
    <source>
        <dbReference type="ARBA" id="ARBA00022801"/>
    </source>
</evidence>
<dbReference type="GO" id="GO:0016787">
    <property type="term" value="F:hydrolase activity"/>
    <property type="evidence" value="ECO:0007669"/>
    <property type="project" value="UniProtKB-KW"/>
</dbReference>
<dbReference type="Gene3D" id="1.20.120.1080">
    <property type="match status" value="1"/>
</dbReference>
<dbReference type="PROSITE" id="PS51192">
    <property type="entry name" value="HELICASE_ATP_BIND_1"/>
    <property type="match status" value="1"/>
</dbReference>
<feature type="region of interest" description="Disordered" evidence="7">
    <location>
        <begin position="553"/>
        <end position="613"/>
    </location>
</feature>
<feature type="compositionally biased region" description="Gly residues" evidence="7">
    <location>
        <begin position="986"/>
        <end position="1014"/>
    </location>
</feature>
<comment type="caution">
    <text evidence="10">The sequence shown here is derived from an EMBL/GenBank/DDBJ whole genome shotgun (WGS) entry which is preliminary data.</text>
</comment>
<evidence type="ECO:0000313" key="10">
    <source>
        <dbReference type="EMBL" id="TFJ85666.1"/>
    </source>
</evidence>
<gene>
    <name evidence="10" type="ORF">NSK_003174</name>
</gene>
<evidence type="ECO:0000256" key="4">
    <source>
        <dbReference type="ARBA" id="ARBA00022806"/>
    </source>
</evidence>
<evidence type="ECO:0000313" key="11">
    <source>
        <dbReference type="Proteomes" id="UP000355283"/>
    </source>
</evidence>
<feature type="compositionally biased region" description="Basic and acidic residues" evidence="7">
    <location>
        <begin position="1016"/>
        <end position="1038"/>
    </location>
</feature>
<dbReference type="SMART" id="SM00487">
    <property type="entry name" value="DEXDc"/>
    <property type="match status" value="1"/>
</dbReference>
<keyword evidence="2" id="KW-0547">Nucleotide-binding</keyword>
<dbReference type="PANTHER" id="PTHR18934:SF145">
    <property type="entry name" value="ATP-DEPENDENT RNA HELICASE DHX57-RELATED"/>
    <property type="match status" value="1"/>
</dbReference>
<accession>A0A4D9D2P5</accession>
<dbReference type="Proteomes" id="UP000355283">
    <property type="component" value="Unassembled WGS sequence"/>
</dbReference>